<dbReference type="Proteomes" id="UP001458880">
    <property type="component" value="Unassembled WGS sequence"/>
</dbReference>
<evidence type="ECO:0000313" key="1">
    <source>
        <dbReference type="EMBL" id="KAK9736297.1"/>
    </source>
</evidence>
<dbReference type="EMBL" id="JASPKY010000115">
    <property type="protein sequence ID" value="KAK9736297.1"/>
    <property type="molecule type" value="Genomic_DNA"/>
</dbReference>
<comment type="caution">
    <text evidence="1">The sequence shown here is derived from an EMBL/GenBank/DDBJ whole genome shotgun (WGS) entry which is preliminary data.</text>
</comment>
<gene>
    <name evidence="1" type="ORF">QE152_g12617</name>
</gene>
<dbReference type="PANTHER" id="PTHR47331">
    <property type="entry name" value="PHD-TYPE DOMAIN-CONTAINING PROTEIN"/>
    <property type="match status" value="1"/>
</dbReference>
<dbReference type="AlphaFoldDB" id="A0AAW1LIX5"/>
<dbReference type="PANTHER" id="PTHR47331:SF5">
    <property type="entry name" value="RIBONUCLEASE H"/>
    <property type="match status" value="1"/>
</dbReference>
<protein>
    <submittedName>
        <fullName evidence="1">Pao retrotransposon peptidase</fullName>
    </submittedName>
</protein>
<reference evidence="1 2" key="1">
    <citation type="journal article" date="2024" name="BMC Genomics">
        <title>De novo assembly and annotation of Popillia japonica's genome with initial clues to its potential as an invasive pest.</title>
        <authorList>
            <person name="Cucini C."/>
            <person name="Boschi S."/>
            <person name="Funari R."/>
            <person name="Cardaioli E."/>
            <person name="Iannotti N."/>
            <person name="Marturano G."/>
            <person name="Paoli F."/>
            <person name="Bruttini M."/>
            <person name="Carapelli A."/>
            <person name="Frati F."/>
            <person name="Nardi F."/>
        </authorList>
    </citation>
    <scope>NUCLEOTIDE SEQUENCE [LARGE SCALE GENOMIC DNA]</scope>
    <source>
        <strain evidence="1">DMR45628</strain>
    </source>
</reference>
<dbReference type="Pfam" id="PF05380">
    <property type="entry name" value="Peptidase_A17"/>
    <property type="match status" value="1"/>
</dbReference>
<sequence length="157" mass="17844">MKKDIQGKLGFKLEMDDGNVVIEGYGGSQVVPLGIVKAEFEDAKTYDVLLYDIKGVLERPDNTKREMLSTIARIFDPLGLIGPCVIRAKIVLQELWTHKLGWDDKLPKELHRRWNELKLDFKGLLEINVPRLVINCSSDVIELHAFSDASIVVHMFI</sequence>
<name>A0AAW1LIX5_POPJA</name>
<organism evidence="1 2">
    <name type="scientific">Popillia japonica</name>
    <name type="common">Japanese beetle</name>
    <dbReference type="NCBI Taxonomy" id="7064"/>
    <lineage>
        <taxon>Eukaryota</taxon>
        <taxon>Metazoa</taxon>
        <taxon>Ecdysozoa</taxon>
        <taxon>Arthropoda</taxon>
        <taxon>Hexapoda</taxon>
        <taxon>Insecta</taxon>
        <taxon>Pterygota</taxon>
        <taxon>Neoptera</taxon>
        <taxon>Endopterygota</taxon>
        <taxon>Coleoptera</taxon>
        <taxon>Polyphaga</taxon>
        <taxon>Scarabaeiformia</taxon>
        <taxon>Scarabaeidae</taxon>
        <taxon>Rutelinae</taxon>
        <taxon>Popillia</taxon>
    </lineage>
</organism>
<accession>A0AAW1LIX5</accession>
<keyword evidence="2" id="KW-1185">Reference proteome</keyword>
<dbReference type="InterPro" id="IPR008042">
    <property type="entry name" value="Retrotrans_Pao"/>
</dbReference>
<evidence type="ECO:0000313" key="2">
    <source>
        <dbReference type="Proteomes" id="UP001458880"/>
    </source>
</evidence>
<proteinExistence type="predicted"/>